<evidence type="ECO:0000259" key="1">
    <source>
        <dbReference type="PROSITE" id="PS50075"/>
    </source>
</evidence>
<keyword evidence="3" id="KW-1185">Reference proteome</keyword>
<dbReference type="Proteomes" id="UP000587586">
    <property type="component" value="Unassembled WGS sequence"/>
</dbReference>
<dbReference type="Gene3D" id="1.10.1200.10">
    <property type="entry name" value="ACP-like"/>
    <property type="match status" value="1"/>
</dbReference>
<sequence>MEILAELTEIFREVFDDDSIELTRQTTANDIDAWDSLSHMNMVMAVELRFKVRFALGELPALRNVGDLADLVAKKLARK</sequence>
<dbReference type="PROSITE" id="PS50075">
    <property type="entry name" value="CARRIER"/>
    <property type="match status" value="1"/>
</dbReference>
<reference evidence="3" key="1">
    <citation type="submission" date="2020-06" db="EMBL/GenBank/DDBJ databases">
        <title>Draft genomic sequecing of Geomonas sp. Red745.</title>
        <authorList>
            <person name="Itoh H."/>
            <person name="Xu Z.X."/>
            <person name="Ushijima N."/>
            <person name="Masuda Y."/>
            <person name="Shiratori Y."/>
            <person name="Senoo K."/>
        </authorList>
    </citation>
    <scope>NUCLEOTIDE SEQUENCE [LARGE SCALE GENOMIC DNA]</scope>
    <source>
        <strain evidence="3">Red745</strain>
    </source>
</reference>
<proteinExistence type="predicted"/>
<organism evidence="2 3">
    <name type="scientific">Geomonas limicola</name>
    <dbReference type="NCBI Taxonomy" id="2740186"/>
    <lineage>
        <taxon>Bacteria</taxon>
        <taxon>Pseudomonadati</taxon>
        <taxon>Thermodesulfobacteriota</taxon>
        <taxon>Desulfuromonadia</taxon>
        <taxon>Geobacterales</taxon>
        <taxon>Geobacteraceae</taxon>
        <taxon>Geomonas</taxon>
    </lineage>
</organism>
<evidence type="ECO:0000313" key="2">
    <source>
        <dbReference type="EMBL" id="GFO67380.1"/>
    </source>
</evidence>
<comment type="caution">
    <text evidence="2">The sequence shown here is derived from an EMBL/GenBank/DDBJ whole genome shotgun (WGS) entry which is preliminary data.</text>
</comment>
<gene>
    <name evidence="2" type="ORF">GMLC_09590</name>
</gene>
<accession>A0A6V8N4S5</accession>
<dbReference type="SUPFAM" id="SSF47336">
    <property type="entry name" value="ACP-like"/>
    <property type="match status" value="1"/>
</dbReference>
<feature type="domain" description="Carrier" evidence="1">
    <location>
        <begin position="1"/>
        <end position="76"/>
    </location>
</feature>
<dbReference type="InterPro" id="IPR036736">
    <property type="entry name" value="ACP-like_sf"/>
</dbReference>
<name>A0A6V8N4S5_9BACT</name>
<dbReference type="AlphaFoldDB" id="A0A6V8N4S5"/>
<protein>
    <submittedName>
        <fullName evidence="2">Acyl carrier protein</fullName>
    </submittedName>
</protein>
<dbReference type="InterPro" id="IPR009081">
    <property type="entry name" value="PP-bd_ACP"/>
</dbReference>
<evidence type="ECO:0000313" key="3">
    <source>
        <dbReference type="Proteomes" id="UP000587586"/>
    </source>
</evidence>
<dbReference type="RefSeq" id="WP_198424455.1">
    <property type="nucleotide sequence ID" value="NZ_BLXZ01000002.1"/>
</dbReference>
<dbReference type="EMBL" id="BLXZ01000002">
    <property type="protein sequence ID" value="GFO67380.1"/>
    <property type="molecule type" value="Genomic_DNA"/>
</dbReference>